<feature type="domain" description="Pyruvate carboxyltransferase" evidence="1">
    <location>
        <begin position="6"/>
        <end position="270"/>
    </location>
</feature>
<keyword evidence="2" id="KW-0614">Plasmid</keyword>
<dbReference type="RefSeq" id="WP_349282280.1">
    <property type="nucleotide sequence ID" value="NZ_CBCSCU010000049.1"/>
</dbReference>
<dbReference type="PANTHER" id="PTHR43778">
    <property type="entry name" value="PYRUVATE CARBOXYLASE"/>
    <property type="match status" value="1"/>
</dbReference>
<dbReference type="PROSITE" id="PS50991">
    <property type="entry name" value="PYR_CT"/>
    <property type="match status" value="1"/>
</dbReference>
<dbReference type="AlphaFoldDB" id="A0AAU7LY75"/>
<evidence type="ECO:0000259" key="1">
    <source>
        <dbReference type="PROSITE" id="PS50991"/>
    </source>
</evidence>
<geneLocation type="plasmid" evidence="2">
    <name>p1</name>
</geneLocation>
<dbReference type="Pfam" id="PF00682">
    <property type="entry name" value="HMGL-like"/>
    <property type="match status" value="1"/>
</dbReference>
<dbReference type="InterPro" id="IPR013785">
    <property type="entry name" value="Aldolase_TIM"/>
</dbReference>
<dbReference type="GO" id="GO:0005737">
    <property type="term" value="C:cytoplasm"/>
    <property type="evidence" value="ECO:0007669"/>
    <property type="project" value="TreeGrafter"/>
</dbReference>
<reference evidence="2" key="1">
    <citation type="submission" date="2024-05" db="EMBL/GenBank/DDBJ databases">
        <authorList>
            <person name="Bunk B."/>
            <person name="Swiderski J."/>
            <person name="Sproer C."/>
            <person name="Thiel V."/>
        </authorList>
    </citation>
    <scope>NUCLEOTIDE SEQUENCE</scope>
    <source>
        <strain evidence="2">DSM 17735</strain>
        <plasmid evidence="2">p1</plasmid>
    </source>
</reference>
<dbReference type="GO" id="GO:0006094">
    <property type="term" value="P:gluconeogenesis"/>
    <property type="evidence" value="ECO:0007669"/>
    <property type="project" value="TreeGrafter"/>
</dbReference>
<organism evidence="2">
    <name type="scientific">Polaromonas hydrogenivorans</name>
    <dbReference type="NCBI Taxonomy" id="335476"/>
    <lineage>
        <taxon>Bacteria</taxon>
        <taxon>Pseudomonadati</taxon>
        <taxon>Pseudomonadota</taxon>
        <taxon>Betaproteobacteria</taxon>
        <taxon>Burkholderiales</taxon>
        <taxon>Comamonadaceae</taxon>
        <taxon>Polaromonas</taxon>
    </lineage>
</organism>
<accession>A0AAU7LY75</accession>
<dbReference type="InterPro" id="IPR003379">
    <property type="entry name" value="Carboxylase_cons_dom"/>
</dbReference>
<dbReference type="GO" id="GO:0004736">
    <property type="term" value="F:pyruvate carboxylase activity"/>
    <property type="evidence" value="ECO:0007669"/>
    <property type="project" value="TreeGrafter"/>
</dbReference>
<dbReference type="PANTHER" id="PTHR43778:SF2">
    <property type="entry name" value="PYRUVATE CARBOXYLASE, MITOCHONDRIAL"/>
    <property type="match status" value="1"/>
</dbReference>
<dbReference type="SUPFAM" id="SSF51569">
    <property type="entry name" value="Aldolase"/>
    <property type="match status" value="1"/>
</dbReference>
<dbReference type="EMBL" id="CP157676">
    <property type="protein sequence ID" value="XBP72596.1"/>
    <property type="molecule type" value="Genomic_DNA"/>
</dbReference>
<dbReference type="InterPro" id="IPR055268">
    <property type="entry name" value="PCB-like"/>
</dbReference>
<dbReference type="InterPro" id="IPR000891">
    <property type="entry name" value="PYR_CT"/>
</dbReference>
<gene>
    <name evidence="2" type="ORF">ABLV49_21160</name>
</gene>
<proteinExistence type="predicted"/>
<dbReference type="SUPFAM" id="SSF89000">
    <property type="entry name" value="post-HMGL domain-like"/>
    <property type="match status" value="1"/>
</dbReference>
<name>A0AAU7LY75_9BURK</name>
<evidence type="ECO:0000313" key="2">
    <source>
        <dbReference type="EMBL" id="XBP72596.1"/>
    </source>
</evidence>
<protein>
    <submittedName>
        <fullName evidence="2">Carboxylase</fullName>
    </submittedName>
</protein>
<sequence length="502" mass="55741">MTSRRLDFIDTTLRDGNQSLWGATGLRTGMMLEIASDLDRAGFRAIDFTTSTHMAVTVRFHKENPWERIRLMKARMPRTPLSFLSTGMRFISWETAHPELMQLSYRLLVRNGIERFMVMDPMNNMQAVADSATAIAAEGASEIVGAVVYTVSPIHDDAYFAAAARRLAQVPAIHRIYLKDPGGLLTPERARTLLPALRVAVGDKPLELHSHCTIGLAPFTYAEAPSLGVDTLHTAVQPLGNGTSQPAIENVVSNLRSAGYSVDLDMEAVGRVSAYFARLAVAEGLPQGVPQEYDMRYFQHQLPGGMMGTMRRQLREMRQEHRLPEVFEEVERVRRELGYPIMVTPFSQVVGTQAVMNVLAPERYANVPDEVIRYVIGRFGAPPAPMDPNVRDRIEQLPRARELAAQSGMLDLTELRQRFGARLSDEEFLLRAVMPAEQVDAMVAAGPCRQHYSSVASPVERMISELSGRPDVTHARIEKDGFMLDLRTSSAGRTGAPPETKA</sequence>
<dbReference type="Pfam" id="PF02436">
    <property type="entry name" value="PYC_OADA"/>
    <property type="match status" value="1"/>
</dbReference>
<dbReference type="CDD" id="cd07937">
    <property type="entry name" value="DRE_TIM_PC_TC_5S"/>
    <property type="match status" value="1"/>
</dbReference>
<dbReference type="Gene3D" id="3.20.20.70">
    <property type="entry name" value="Aldolase class I"/>
    <property type="match status" value="1"/>
</dbReference>